<accession>A0A6D2J377</accession>
<proteinExistence type="predicted"/>
<dbReference type="AlphaFoldDB" id="A0A6D2J377"/>
<evidence type="ECO:0000313" key="2">
    <source>
        <dbReference type="EMBL" id="CAA7031637.1"/>
    </source>
</evidence>
<dbReference type="EMBL" id="CACVBM020001108">
    <property type="protein sequence ID" value="CAA7031637.1"/>
    <property type="molecule type" value="Genomic_DNA"/>
</dbReference>
<sequence length="184" mass="21258">MGKIDDLADVLHGTVAALTDRVDKMQGAVGISSRRLITSSPIVWMRWIETYLVSWNRCRGSKEIGIRSPSHRNRTTSPTADDREVRDSVPPDPGESLGYRKCSSVLENRNNMLKRIELPAFAGTDPYLWISQAERFFRLGKYNDEDRLDLLSITLQGPALHWFNREMQREPFSDWCQFKRRMIA</sequence>
<keyword evidence="3" id="KW-1185">Reference proteome</keyword>
<evidence type="ECO:0000313" key="3">
    <source>
        <dbReference type="Proteomes" id="UP000467841"/>
    </source>
</evidence>
<name>A0A6D2J377_9BRAS</name>
<evidence type="ECO:0008006" key="4">
    <source>
        <dbReference type="Google" id="ProtNLM"/>
    </source>
</evidence>
<gene>
    <name evidence="2" type="ORF">MERR_LOCUS18872</name>
</gene>
<protein>
    <recommendedName>
        <fullName evidence="4">Retrotransposon gag domain-containing protein</fullName>
    </recommendedName>
</protein>
<evidence type="ECO:0000256" key="1">
    <source>
        <dbReference type="SAM" id="MobiDB-lite"/>
    </source>
</evidence>
<reference evidence="2" key="1">
    <citation type="submission" date="2020-01" db="EMBL/GenBank/DDBJ databases">
        <authorList>
            <person name="Mishra B."/>
        </authorList>
    </citation>
    <scope>NUCLEOTIDE SEQUENCE [LARGE SCALE GENOMIC DNA]</scope>
</reference>
<feature type="compositionally biased region" description="Basic and acidic residues" evidence="1">
    <location>
        <begin position="80"/>
        <end position="89"/>
    </location>
</feature>
<comment type="caution">
    <text evidence="2">The sequence shown here is derived from an EMBL/GenBank/DDBJ whole genome shotgun (WGS) entry which is preliminary data.</text>
</comment>
<organism evidence="2 3">
    <name type="scientific">Microthlaspi erraticum</name>
    <dbReference type="NCBI Taxonomy" id="1685480"/>
    <lineage>
        <taxon>Eukaryota</taxon>
        <taxon>Viridiplantae</taxon>
        <taxon>Streptophyta</taxon>
        <taxon>Embryophyta</taxon>
        <taxon>Tracheophyta</taxon>
        <taxon>Spermatophyta</taxon>
        <taxon>Magnoliopsida</taxon>
        <taxon>eudicotyledons</taxon>
        <taxon>Gunneridae</taxon>
        <taxon>Pentapetalae</taxon>
        <taxon>rosids</taxon>
        <taxon>malvids</taxon>
        <taxon>Brassicales</taxon>
        <taxon>Brassicaceae</taxon>
        <taxon>Coluteocarpeae</taxon>
        <taxon>Microthlaspi</taxon>
    </lineage>
</organism>
<dbReference type="OrthoDB" id="1113269at2759"/>
<dbReference type="Proteomes" id="UP000467841">
    <property type="component" value="Unassembled WGS sequence"/>
</dbReference>
<feature type="region of interest" description="Disordered" evidence="1">
    <location>
        <begin position="65"/>
        <end position="96"/>
    </location>
</feature>